<proteinExistence type="inferred from homology"/>
<dbReference type="InterPro" id="IPR007040">
    <property type="entry name" value="Ribosome_modulation_factor"/>
</dbReference>
<dbReference type="Proteomes" id="UP000253769">
    <property type="component" value="Unassembled WGS sequence"/>
</dbReference>
<name>A0A369WTW6_9GAMM</name>
<dbReference type="AlphaFoldDB" id="A0A369WTW6"/>
<sequence>MKRQKRDLTSRAYVRGYRAGVSGKSKDICPATAGESRQHWISGWRQGRSDFWDGYQGISNLHCTPNLP</sequence>
<dbReference type="HAMAP" id="MF_00919">
    <property type="entry name" value="RMF"/>
    <property type="match status" value="1"/>
</dbReference>
<dbReference type="RefSeq" id="WP_114694085.1">
    <property type="nucleotide sequence ID" value="NZ_QQOH01000001.1"/>
</dbReference>
<dbReference type="EMBL" id="QQOH01000001">
    <property type="protein sequence ID" value="RDE24499.1"/>
    <property type="molecule type" value="Genomic_DNA"/>
</dbReference>
<keyword evidence="1 3" id="KW-0963">Cytoplasm</keyword>
<comment type="subcellular location">
    <subcellularLocation>
        <location evidence="3">Cytoplasm</location>
    </subcellularLocation>
</comment>
<comment type="function">
    <text evidence="3">During stationary phase, converts 70S ribosomes to an inactive dimeric form (100S ribosomes).</text>
</comment>
<dbReference type="GO" id="GO:0005737">
    <property type="term" value="C:cytoplasm"/>
    <property type="evidence" value="ECO:0007669"/>
    <property type="project" value="UniProtKB-SubCell"/>
</dbReference>
<dbReference type="Pfam" id="PF04957">
    <property type="entry name" value="RMF"/>
    <property type="match status" value="1"/>
</dbReference>
<organism evidence="4 5">
    <name type="scientific">Motiliproteus coralliicola</name>
    <dbReference type="NCBI Taxonomy" id="2283196"/>
    <lineage>
        <taxon>Bacteria</taxon>
        <taxon>Pseudomonadati</taxon>
        <taxon>Pseudomonadota</taxon>
        <taxon>Gammaproteobacteria</taxon>
        <taxon>Oceanospirillales</taxon>
        <taxon>Oceanospirillaceae</taxon>
        <taxon>Motiliproteus</taxon>
    </lineage>
</organism>
<dbReference type="NCBIfam" id="NF011162">
    <property type="entry name" value="PRK14563.1"/>
    <property type="match status" value="1"/>
</dbReference>
<reference evidence="4 5" key="1">
    <citation type="submission" date="2018-07" db="EMBL/GenBank/DDBJ databases">
        <title>Motiliproteus coralliicola sp. nov., a bacterium isolated from Coral.</title>
        <authorList>
            <person name="Wang G."/>
        </authorList>
    </citation>
    <scope>NUCLEOTIDE SEQUENCE [LARGE SCALE GENOMIC DNA]</scope>
    <source>
        <strain evidence="4 5">C34</strain>
    </source>
</reference>
<evidence type="ECO:0000313" key="5">
    <source>
        <dbReference type="Proteomes" id="UP000253769"/>
    </source>
</evidence>
<evidence type="ECO:0000256" key="1">
    <source>
        <dbReference type="ARBA" id="ARBA00022490"/>
    </source>
</evidence>
<comment type="caution">
    <text evidence="4">The sequence shown here is derived from an EMBL/GenBank/DDBJ whole genome shotgun (WGS) entry which is preliminary data.</text>
</comment>
<dbReference type="OrthoDB" id="5917763at2"/>
<keyword evidence="2 3" id="KW-0810">Translation regulation</keyword>
<keyword evidence="5" id="KW-1185">Reference proteome</keyword>
<dbReference type="GO" id="GO:0006417">
    <property type="term" value="P:regulation of translation"/>
    <property type="evidence" value="ECO:0007669"/>
    <property type="project" value="UniProtKB-UniRule"/>
</dbReference>
<gene>
    <name evidence="3" type="primary">rmf</name>
    <name evidence="4" type="ORF">DV711_02605</name>
</gene>
<accession>A0A369WTW6</accession>
<protein>
    <recommendedName>
        <fullName evidence="3">Ribosome modulation factor</fullName>
        <shortName evidence="3">RMF</shortName>
    </recommendedName>
</protein>
<dbReference type="Gene3D" id="1.10.10.620">
    <property type="entry name" value="ribosome modulation factor like domain"/>
    <property type="match status" value="1"/>
</dbReference>
<evidence type="ECO:0000256" key="2">
    <source>
        <dbReference type="ARBA" id="ARBA00022845"/>
    </source>
</evidence>
<evidence type="ECO:0000313" key="4">
    <source>
        <dbReference type="EMBL" id="RDE24499.1"/>
    </source>
</evidence>
<comment type="similarity">
    <text evidence="3">Belongs to the ribosome modulation factor family.</text>
</comment>
<evidence type="ECO:0000256" key="3">
    <source>
        <dbReference type="HAMAP-Rule" id="MF_00919"/>
    </source>
</evidence>
<dbReference type="InterPro" id="IPR023200">
    <property type="entry name" value="RMF_sf"/>
</dbReference>
<dbReference type="NCBIfam" id="NF041886">
    <property type="entry name" value="Rmf_CrpP_fam"/>
    <property type="match status" value="1"/>
</dbReference>